<protein>
    <submittedName>
        <fullName evidence="2">TPM domain-containing protein</fullName>
    </submittedName>
</protein>
<feature type="non-terminal residue" evidence="2">
    <location>
        <position position="1"/>
    </location>
</feature>
<keyword evidence="1" id="KW-0472">Membrane</keyword>
<keyword evidence="1" id="KW-0812">Transmembrane</keyword>
<dbReference type="AlphaFoldDB" id="A0AAJ2NT89"/>
<keyword evidence="1" id="KW-1133">Transmembrane helix</keyword>
<feature type="non-terminal residue" evidence="2">
    <location>
        <position position="84"/>
    </location>
</feature>
<evidence type="ECO:0000313" key="3">
    <source>
        <dbReference type="Proteomes" id="UP001285636"/>
    </source>
</evidence>
<proteinExistence type="predicted"/>
<dbReference type="Proteomes" id="UP001285636">
    <property type="component" value="Unassembled WGS sequence"/>
</dbReference>
<evidence type="ECO:0000313" key="2">
    <source>
        <dbReference type="EMBL" id="MDV2888116.1"/>
    </source>
</evidence>
<sequence>EYAVPNLKNGQPGQAIVNTYKVLAKEVLAEYGIEGNQGEQAPQASQKQDKGIGIPSWLIIIIVLVVVFLDFKFFGGTLTYLLLS</sequence>
<name>A0AAJ2NT89_ALKPS</name>
<accession>A0AAJ2NT89</accession>
<feature type="transmembrane region" description="Helical" evidence="1">
    <location>
        <begin position="57"/>
        <end position="83"/>
    </location>
</feature>
<organism evidence="2 3">
    <name type="scientific">Alkalihalophilus pseudofirmus</name>
    <name type="common">Bacillus pseudofirmus</name>
    <dbReference type="NCBI Taxonomy" id="79885"/>
    <lineage>
        <taxon>Bacteria</taxon>
        <taxon>Bacillati</taxon>
        <taxon>Bacillota</taxon>
        <taxon>Bacilli</taxon>
        <taxon>Bacillales</taxon>
        <taxon>Bacillaceae</taxon>
        <taxon>Alkalihalophilus</taxon>
    </lineage>
</organism>
<dbReference type="EMBL" id="JAWJAY010000961">
    <property type="protein sequence ID" value="MDV2888116.1"/>
    <property type="molecule type" value="Genomic_DNA"/>
</dbReference>
<gene>
    <name evidence="2" type="ORF">RYX45_23420</name>
</gene>
<evidence type="ECO:0000256" key="1">
    <source>
        <dbReference type="SAM" id="Phobius"/>
    </source>
</evidence>
<reference evidence="2" key="1">
    <citation type="submission" date="2023-10" db="EMBL/GenBank/DDBJ databases">
        <title>Screening of Alkalihalophilus pseudofirmusBZ-TG-HK211 and Its Alleviation of Salt Stress on Rapeseed Growth.</title>
        <authorList>
            <person name="Zhao B."/>
            <person name="Guo T."/>
        </authorList>
    </citation>
    <scope>NUCLEOTIDE SEQUENCE</scope>
    <source>
        <strain evidence="2">BZ-TG-HK211</strain>
    </source>
</reference>
<comment type="caution">
    <text evidence="2">The sequence shown here is derived from an EMBL/GenBank/DDBJ whole genome shotgun (WGS) entry which is preliminary data.</text>
</comment>